<organism evidence="2 3">
    <name type="scientific">Variovorax paradoxus</name>
    <dbReference type="NCBI Taxonomy" id="34073"/>
    <lineage>
        <taxon>Bacteria</taxon>
        <taxon>Pseudomonadati</taxon>
        <taxon>Pseudomonadota</taxon>
        <taxon>Betaproteobacteria</taxon>
        <taxon>Burkholderiales</taxon>
        <taxon>Comamonadaceae</taxon>
        <taxon>Variovorax</taxon>
    </lineage>
</organism>
<dbReference type="Pfam" id="PF07693">
    <property type="entry name" value="KAP_NTPase"/>
    <property type="match status" value="1"/>
</dbReference>
<dbReference type="RefSeq" id="WP_309929071.1">
    <property type="nucleotide sequence ID" value="NZ_JAVDQZ010000006.1"/>
</dbReference>
<dbReference type="Gene3D" id="3.40.50.300">
    <property type="entry name" value="P-loop containing nucleotide triphosphate hydrolases"/>
    <property type="match status" value="1"/>
</dbReference>
<evidence type="ECO:0000259" key="1">
    <source>
        <dbReference type="Pfam" id="PF07693"/>
    </source>
</evidence>
<comment type="caution">
    <text evidence="2">The sequence shown here is derived from an EMBL/GenBank/DDBJ whole genome shotgun (WGS) entry which is preliminary data.</text>
</comment>
<gene>
    <name evidence="2" type="ORF">J2738_004257</name>
</gene>
<dbReference type="AlphaFoldDB" id="A0AAE4BZL6"/>
<evidence type="ECO:0000313" key="2">
    <source>
        <dbReference type="EMBL" id="MDR6428102.1"/>
    </source>
</evidence>
<accession>A0AAE4BZL6</accession>
<dbReference type="Proteomes" id="UP001184828">
    <property type="component" value="Unassembled WGS sequence"/>
</dbReference>
<name>A0AAE4BZL6_VARPD</name>
<dbReference type="EMBL" id="JAVDQZ010000006">
    <property type="protein sequence ID" value="MDR6428102.1"/>
    <property type="molecule type" value="Genomic_DNA"/>
</dbReference>
<proteinExistence type="predicted"/>
<dbReference type="SUPFAM" id="SSF52540">
    <property type="entry name" value="P-loop containing nucleoside triphosphate hydrolases"/>
    <property type="match status" value="1"/>
</dbReference>
<reference evidence="2" key="1">
    <citation type="submission" date="2023-07" db="EMBL/GenBank/DDBJ databases">
        <title>Sorghum-associated microbial communities from plants grown in Nebraska, USA.</title>
        <authorList>
            <person name="Schachtman D."/>
        </authorList>
    </citation>
    <scope>NUCLEOTIDE SEQUENCE</scope>
    <source>
        <strain evidence="2">DS2114</strain>
    </source>
</reference>
<dbReference type="InterPro" id="IPR027417">
    <property type="entry name" value="P-loop_NTPase"/>
</dbReference>
<sequence>MTLARTKDNLLESLVDSSNRVVALSGKWGTGKTHLWTEVQKASTDEAVKNAVSVSLFGANSISDLKLKIAQKLLPKIGDGGAISDSIKNGVTGIRKVLTSFHKGFSALDELALIATPLMMKGRFIVIDDIERKHEKLSIDEILGFIDDCVQNLDCRILIILNSDQLGDKKIWELFREKVIDQELRLETSPAEAFDIAVKRVPTDHAAELKNAVEACKVVNIRIIRKVIKVANRLLANRGLLAPRVVARVVPSTTILSAIHYKGLDDGPDFDFVLKFESTFMAMMAQEAKKEGKSDTPEAKARERWRLLLDAVGFKGADEFEALVVDFLKSGLIDAGAIGKIIDRYVAEGQALEAREKAHAFSDRVTWHPEVTDAQLVDELRALIPDAGMLDMSTVTSLHYQAGTIPGGAAVGDEIVQAWIAAFRAQHPPGQEPKLDPDFNFFHRQLHPDIETEINAVQARTQSTATIIEVCRRVAEDRAWGAREESLMRSITPAVYEAAILSTSGRELRLLLLQSMDFVKNRAMYEAHFGGGVQAFIDACQAIFAREPVSRIGRLVGTLFADAKMAALIAPAAVAATGAPAAAVAGAPGTP</sequence>
<dbReference type="InterPro" id="IPR011646">
    <property type="entry name" value="KAP_P-loop"/>
</dbReference>
<evidence type="ECO:0000313" key="3">
    <source>
        <dbReference type="Proteomes" id="UP001184828"/>
    </source>
</evidence>
<protein>
    <recommendedName>
        <fullName evidence="1">KAP NTPase domain-containing protein</fullName>
    </recommendedName>
</protein>
<feature type="domain" description="KAP NTPase" evidence="1">
    <location>
        <begin position="9"/>
        <end position="161"/>
    </location>
</feature>